<protein>
    <submittedName>
        <fullName evidence="1">Uncharacterized protein</fullName>
    </submittedName>
</protein>
<dbReference type="OrthoDB" id="4140664at2759"/>
<comment type="caution">
    <text evidence="1">The sequence shown here is derived from an EMBL/GenBank/DDBJ whole genome shotgun (WGS) entry which is preliminary data.</text>
</comment>
<gene>
    <name evidence="1" type="ORF">LSUB1_G008169</name>
</gene>
<evidence type="ECO:0000313" key="2">
    <source>
        <dbReference type="Proteomes" id="UP000462212"/>
    </source>
</evidence>
<sequence length="67" mass="7533">MVTPSTCCGKSGEGCVCTFPSSLYDDAKTFKQRQPSQMLLRREVSASLQLRQVCHREQGHWSSLLMP</sequence>
<dbReference type="Proteomes" id="UP000462212">
    <property type="component" value="Unassembled WGS sequence"/>
</dbReference>
<accession>A0A8H8U6S9</accession>
<dbReference type="AlphaFoldDB" id="A0A8H8U6S9"/>
<evidence type="ECO:0000313" key="1">
    <source>
        <dbReference type="EMBL" id="TVY32593.1"/>
    </source>
</evidence>
<proteinExistence type="predicted"/>
<dbReference type="EMBL" id="QGMJ01000987">
    <property type="protein sequence ID" value="TVY32593.1"/>
    <property type="molecule type" value="Genomic_DNA"/>
</dbReference>
<keyword evidence="2" id="KW-1185">Reference proteome</keyword>
<name>A0A8H8U6S9_9HELO</name>
<reference evidence="1 2" key="1">
    <citation type="submission" date="2018-05" db="EMBL/GenBank/DDBJ databases">
        <title>Genome sequencing and assembly of the regulated plant pathogen Lachnellula willkommii and related sister species for the development of diagnostic species identification markers.</title>
        <authorList>
            <person name="Giroux E."/>
            <person name="Bilodeau G."/>
        </authorList>
    </citation>
    <scope>NUCLEOTIDE SEQUENCE [LARGE SCALE GENOMIC DNA]</scope>
    <source>
        <strain evidence="1 2">CBS 197.66</strain>
    </source>
</reference>
<organism evidence="1 2">
    <name type="scientific">Lachnellula subtilissima</name>
    <dbReference type="NCBI Taxonomy" id="602034"/>
    <lineage>
        <taxon>Eukaryota</taxon>
        <taxon>Fungi</taxon>
        <taxon>Dikarya</taxon>
        <taxon>Ascomycota</taxon>
        <taxon>Pezizomycotina</taxon>
        <taxon>Leotiomycetes</taxon>
        <taxon>Helotiales</taxon>
        <taxon>Lachnaceae</taxon>
        <taxon>Lachnellula</taxon>
    </lineage>
</organism>